<dbReference type="STRING" id="1358809.S7WB00"/>
<dbReference type="SMART" id="SM00178">
    <property type="entry name" value="SAR"/>
    <property type="match status" value="1"/>
</dbReference>
<proteinExistence type="predicted"/>
<evidence type="ECO:0000313" key="6">
    <source>
        <dbReference type="Proteomes" id="UP000014978"/>
    </source>
</evidence>
<dbReference type="Proteomes" id="UP000014978">
    <property type="component" value="Unassembled WGS sequence"/>
</dbReference>
<evidence type="ECO:0000256" key="1">
    <source>
        <dbReference type="ARBA" id="ARBA00022741"/>
    </source>
</evidence>
<feature type="binding site" evidence="3">
    <location>
        <begin position="23"/>
        <end position="30"/>
    </location>
    <ligand>
        <name>GTP</name>
        <dbReference type="ChEBI" id="CHEBI:37565"/>
    </ligand>
</feature>
<dbReference type="InterPro" id="IPR044612">
    <property type="entry name" value="ARL2/3"/>
</dbReference>
<reference evidence="6" key="1">
    <citation type="journal article" date="2013" name="PLoS Genet.">
        <title>The genome of Spraguea lophii and the basis of host-microsporidian interactions.</title>
        <authorList>
            <person name="Campbell S.E."/>
            <person name="Williams T.A."/>
            <person name="Yousuf A."/>
            <person name="Soanes D.M."/>
            <person name="Paszkiewicz K.H."/>
            <person name="Williams B.A.P."/>
        </authorList>
    </citation>
    <scope>NUCLEOTIDE SEQUENCE [LARGE SCALE GENOMIC DNA]</scope>
    <source>
        <strain evidence="6">42_110</strain>
    </source>
</reference>
<dbReference type="GO" id="GO:0005525">
    <property type="term" value="F:GTP binding"/>
    <property type="evidence" value="ECO:0007669"/>
    <property type="project" value="UniProtKB-KW"/>
</dbReference>
<organism evidence="5 6">
    <name type="scientific">Spraguea lophii (strain 42_110)</name>
    <name type="common">Microsporidian parasite</name>
    <dbReference type="NCBI Taxonomy" id="1358809"/>
    <lineage>
        <taxon>Eukaryota</taxon>
        <taxon>Fungi</taxon>
        <taxon>Fungi incertae sedis</taxon>
        <taxon>Microsporidia</taxon>
        <taxon>Spragueidae</taxon>
        <taxon>Spraguea</taxon>
    </lineage>
</organism>
<dbReference type="PANTHER" id="PTHR45697">
    <property type="entry name" value="ADP-RIBOSYLATION FACTOR-LIKE PROTEIN 2-RELATED"/>
    <property type="match status" value="1"/>
</dbReference>
<feature type="binding site" evidence="4">
    <location>
        <position position="46"/>
    </location>
    <ligand>
        <name>Mg(2+)</name>
        <dbReference type="ChEBI" id="CHEBI:18420"/>
    </ligand>
</feature>
<evidence type="ECO:0000256" key="4">
    <source>
        <dbReference type="PIRSR" id="PIRSR606689-2"/>
    </source>
</evidence>
<protein>
    <submittedName>
        <fullName evidence="5">ADP-ribosylation factor</fullName>
    </submittedName>
</protein>
<feature type="binding site" evidence="4">
    <location>
        <position position="30"/>
    </location>
    <ligand>
        <name>Mg(2+)</name>
        <dbReference type="ChEBI" id="CHEBI:18420"/>
    </ligand>
</feature>
<feature type="binding site" evidence="3">
    <location>
        <position position="68"/>
    </location>
    <ligand>
        <name>GTP</name>
        <dbReference type="ChEBI" id="CHEBI:37565"/>
    </ligand>
</feature>
<dbReference type="VEuPathDB" id="MicrosporidiaDB:SLOPH_109"/>
<evidence type="ECO:0000256" key="3">
    <source>
        <dbReference type="PIRSR" id="PIRSR606689-1"/>
    </source>
</evidence>
<comment type="caution">
    <text evidence="5">The sequence shown here is derived from an EMBL/GenBank/DDBJ whole genome shotgun (WGS) entry which is preliminary data.</text>
</comment>
<keyword evidence="6" id="KW-1185">Reference proteome</keyword>
<dbReference type="OMA" id="GMNWICS"/>
<dbReference type="SMART" id="SM00177">
    <property type="entry name" value="ARF"/>
    <property type="match status" value="1"/>
</dbReference>
<name>S7WB00_SPRLO</name>
<keyword evidence="4" id="KW-0479">Metal-binding</keyword>
<dbReference type="InParanoid" id="S7WB00"/>
<keyword evidence="1 3" id="KW-0547">Nucleotide-binding</keyword>
<dbReference type="InterPro" id="IPR006689">
    <property type="entry name" value="Small_GTPase_ARF/SAR"/>
</dbReference>
<dbReference type="AlphaFoldDB" id="S7WB00"/>
<dbReference type="PRINTS" id="PR00449">
    <property type="entry name" value="RASTRNSFRMNG"/>
</dbReference>
<keyword evidence="2 3" id="KW-0342">GTP-binding</keyword>
<dbReference type="Pfam" id="PF00025">
    <property type="entry name" value="Arf"/>
    <property type="match status" value="1"/>
</dbReference>
<dbReference type="OrthoDB" id="2011769at2759"/>
<dbReference type="Gene3D" id="3.40.50.300">
    <property type="entry name" value="P-loop containing nucleotide triphosphate hydrolases"/>
    <property type="match status" value="1"/>
</dbReference>
<evidence type="ECO:0000313" key="5">
    <source>
        <dbReference type="EMBL" id="EPR80106.1"/>
    </source>
</evidence>
<dbReference type="PROSITE" id="PS51417">
    <property type="entry name" value="ARF"/>
    <property type="match status" value="1"/>
</dbReference>
<dbReference type="HOGENOM" id="CLU_040729_12_4_1"/>
<keyword evidence="4" id="KW-0460">Magnesium</keyword>
<gene>
    <name evidence="5" type="ORF">SLOPH_109</name>
</gene>
<dbReference type="SMART" id="SM00175">
    <property type="entry name" value="RAB"/>
    <property type="match status" value="1"/>
</dbReference>
<dbReference type="GO" id="GO:0046872">
    <property type="term" value="F:metal ion binding"/>
    <property type="evidence" value="ECO:0007669"/>
    <property type="project" value="UniProtKB-KW"/>
</dbReference>
<feature type="binding site" evidence="3">
    <location>
        <begin position="121"/>
        <end position="124"/>
    </location>
    <ligand>
        <name>GTP</name>
        <dbReference type="ChEBI" id="CHEBI:37565"/>
    </ligand>
</feature>
<dbReference type="SUPFAM" id="SSF52540">
    <property type="entry name" value="P-loop containing nucleoside triphosphate hydrolases"/>
    <property type="match status" value="1"/>
</dbReference>
<evidence type="ECO:0000256" key="2">
    <source>
        <dbReference type="ARBA" id="ARBA00023134"/>
    </source>
</evidence>
<accession>S7WB00</accession>
<dbReference type="GO" id="GO:0003924">
    <property type="term" value="F:GTPase activity"/>
    <property type="evidence" value="ECO:0007669"/>
    <property type="project" value="InterPro"/>
</dbReference>
<dbReference type="InterPro" id="IPR027417">
    <property type="entry name" value="P-loop_NTPase"/>
</dbReference>
<dbReference type="EMBL" id="ATCN01000011">
    <property type="protein sequence ID" value="EPR80106.1"/>
    <property type="molecule type" value="Genomic_DNA"/>
</dbReference>
<sequence>MNFSAFIKKLKKERNELRLITIGLDNAGKTTILKSMFDITDIVYPTFGYLTHEVNFNDHILTILDIGGQKSIRKYWNNFFEKADGLIFVVDLTDTRDFIPYLQHVANDPFLDGVPLLILGNKWDLKEESDGLEICNRIEKAFDSEIVKCYPVSAKLNKNLNESFKWLTEKIESLEKIN</sequence>